<feature type="signal peptide" evidence="2">
    <location>
        <begin position="1"/>
        <end position="34"/>
    </location>
</feature>
<feature type="compositionally biased region" description="Low complexity" evidence="1">
    <location>
        <begin position="36"/>
        <end position="61"/>
    </location>
</feature>
<dbReference type="RefSeq" id="WP_344802901.1">
    <property type="nucleotide sequence ID" value="NZ_BAABAB010000010.1"/>
</dbReference>
<feature type="region of interest" description="Disordered" evidence="1">
    <location>
        <begin position="32"/>
        <end position="63"/>
    </location>
</feature>
<dbReference type="Proteomes" id="UP001501490">
    <property type="component" value="Unassembled WGS sequence"/>
</dbReference>
<protein>
    <recommendedName>
        <fullName evidence="5">Alternate signal-mediated exported protein, RER_14450 family</fullName>
    </recommendedName>
</protein>
<name>A0ABP6ZQP6_9ACTN</name>
<gene>
    <name evidence="3" type="ORF">GCM10022236_14620</name>
</gene>
<reference evidence="4" key="1">
    <citation type="journal article" date="2019" name="Int. J. Syst. Evol. Microbiol.">
        <title>The Global Catalogue of Microorganisms (GCM) 10K type strain sequencing project: providing services to taxonomists for standard genome sequencing and annotation.</title>
        <authorList>
            <consortium name="The Broad Institute Genomics Platform"/>
            <consortium name="The Broad Institute Genome Sequencing Center for Infectious Disease"/>
            <person name="Wu L."/>
            <person name="Ma J."/>
        </authorList>
    </citation>
    <scope>NUCLEOTIDE SEQUENCE [LARGE SCALE GENOMIC DNA]</scope>
    <source>
        <strain evidence="4">JCM 16929</strain>
    </source>
</reference>
<accession>A0ABP6ZQP6</accession>
<evidence type="ECO:0000256" key="1">
    <source>
        <dbReference type="SAM" id="MobiDB-lite"/>
    </source>
</evidence>
<dbReference type="PROSITE" id="PS51257">
    <property type="entry name" value="PROKAR_LIPOPROTEIN"/>
    <property type="match status" value="1"/>
</dbReference>
<organism evidence="3 4">
    <name type="scientific">Microlunatus ginsengisoli</name>
    <dbReference type="NCBI Taxonomy" id="363863"/>
    <lineage>
        <taxon>Bacteria</taxon>
        <taxon>Bacillati</taxon>
        <taxon>Actinomycetota</taxon>
        <taxon>Actinomycetes</taxon>
        <taxon>Propionibacteriales</taxon>
        <taxon>Propionibacteriaceae</taxon>
        <taxon>Microlunatus</taxon>
    </lineage>
</organism>
<sequence>MNPSRRAACRWRVGAALALSAGLLVGCGQPPWEAGSSASPSQTPTTPSASVTASPTASPTPIHNDLAKGSLKRKLSAGGVELTVNYWSTLDLAGWTPAAAKPVNLSATGAFADGSKQDIYLTSVSLAVAVQGPSGALQAPAVQTDEASVKPGYVITKPNSYGGVFTVPSVDPAATSVTLTFTYQLLQQTAPKSKTYSKQTAVDTLTVPLAS</sequence>
<dbReference type="EMBL" id="BAABAB010000010">
    <property type="protein sequence ID" value="GAA3613802.1"/>
    <property type="molecule type" value="Genomic_DNA"/>
</dbReference>
<keyword evidence="2" id="KW-0732">Signal</keyword>
<evidence type="ECO:0000256" key="2">
    <source>
        <dbReference type="SAM" id="SignalP"/>
    </source>
</evidence>
<evidence type="ECO:0000313" key="4">
    <source>
        <dbReference type="Proteomes" id="UP001501490"/>
    </source>
</evidence>
<evidence type="ECO:0000313" key="3">
    <source>
        <dbReference type="EMBL" id="GAA3613802.1"/>
    </source>
</evidence>
<feature type="chain" id="PRO_5047279906" description="Alternate signal-mediated exported protein, RER_14450 family" evidence="2">
    <location>
        <begin position="35"/>
        <end position="211"/>
    </location>
</feature>
<comment type="caution">
    <text evidence="3">The sequence shown here is derived from an EMBL/GenBank/DDBJ whole genome shotgun (WGS) entry which is preliminary data.</text>
</comment>
<evidence type="ECO:0008006" key="5">
    <source>
        <dbReference type="Google" id="ProtNLM"/>
    </source>
</evidence>
<proteinExistence type="predicted"/>
<keyword evidence="4" id="KW-1185">Reference proteome</keyword>